<sequence>MLGETLAAGSAHSLM</sequence>
<accession>A0A0A9E9T2</accession>
<proteinExistence type="predicted"/>
<protein>
    <submittedName>
        <fullName evidence="1">Uncharacterized protein</fullName>
    </submittedName>
</protein>
<organism evidence="1">
    <name type="scientific">Arundo donax</name>
    <name type="common">Giant reed</name>
    <name type="synonym">Donax arundinaceus</name>
    <dbReference type="NCBI Taxonomy" id="35708"/>
    <lineage>
        <taxon>Eukaryota</taxon>
        <taxon>Viridiplantae</taxon>
        <taxon>Streptophyta</taxon>
        <taxon>Embryophyta</taxon>
        <taxon>Tracheophyta</taxon>
        <taxon>Spermatophyta</taxon>
        <taxon>Magnoliopsida</taxon>
        <taxon>Liliopsida</taxon>
        <taxon>Poales</taxon>
        <taxon>Poaceae</taxon>
        <taxon>PACMAD clade</taxon>
        <taxon>Arundinoideae</taxon>
        <taxon>Arundineae</taxon>
        <taxon>Arundo</taxon>
    </lineage>
</organism>
<dbReference type="EMBL" id="GBRH01203260">
    <property type="protein sequence ID" value="JAD94635.1"/>
    <property type="molecule type" value="Transcribed_RNA"/>
</dbReference>
<name>A0A0A9E9T2_ARUDO</name>
<reference evidence="1" key="2">
    <citation type="journal article" date="2015" name="Data Brief">
        <title>Shoot transcriptome of the giant reed, Arundo donax.</title>
        <authorList>
            <person name="Barrero R.A."/>
            <person name="Guerrero F.D."/>
            <person name="Moolhuijzen P."/>
            <person name="Goolsby J.A."/>
            <person name="Tidwell J."/>
            <person name="Bellgard S.E."/>
            <person name="Bellgard M.I."/>
        </authorList>
    </citation>
    <scope>NUCLEOTIDE SEQUENCE</scope>
    <source>
        <tissue evidence="1">Shoot tissue taken approximately 20 cm above the soil surface</tissue>
    </source>
</reference>
<evidence type="ECO:0000313" key="1">
    <source>
        <dbReference type="EMBL" id="JAD94635.1"/>
    </source>
</evidence>
<reference evidence="1" key="1">
    <citation type="submission" date="2014-09" db="EMBL/GenBank/DDBJ databases">
        <authorList>
            <person name="Magalhaes I.L.F."/>
            <person name="Oliveira U."/>
            <person name="Santos F.R."/>
            <person name="Vidigal T.H.D.A."/>
            <person name="Brescovit A.D."/>
            <person name="Santos A.J."/>
        </authorList>
    </citation>
    <scope>NUCLEOTIDE SEQUENCE</scope>
    <source>
        <tissue evidence="1">Shoot tissue taken approximately 20 cm above the soil surface</tissue>
    </source>
</reference>